<protein>
    <submittedName>
        <fullName evidence="1">Uncharacterized protein</fullName>
    </submittedName>
</protein>
<dbReference type="PATRIC" id="fig|1263867.3.peg.1826"/>
<reference evidence="1" key="1">
    <citation type="submission" date="2012-11" db="EMBL/GenBank/DDBJ databases">
        <title>Permanent draft genomes of Rhodopirellula europaea strain SH398 and 6C.</title>
        <authorList>
            <person name="Richter M."/>
            <person name="Richter-Heitmann T."/>
            <person name="Frank C."/>
            <person name="Harder J."/>
            <person name="Glockner F.O."/>
        </authorList>
    </citation>
    <scope>NUCLEOTIDE SEQUENCE</scope>
    <source>
        <strain evidence="1">6C</strain>
    </source>
</reference>
<accession>M2A7S9</accession>
<gene>
    <name evidence="1" type="ORF">RE6C_01720</name>
</gene>
<dbReference type="Proteomes" id="UP000011529">
    <property type="component" value="Unassembled WGS sequence"/>
</dbReference>
<evidence type="ECO:0000313" key="1">
    <source>
        <dbReference type="EMBL" id="EMB17541.1"/>
    </source>
</evidence>
<dbReference type="EMBL" id="ANMO01000095">
    <property type="protein sequence ID" value="EMB17541.1"/>
    <property type="molecule type" value="Genomic_DNA"/>
</dbReference>
<sequence length="46" mass="4856">MARPVSLDQGSVLESPPRAAIGPSVASVAMFGCVEERFMRSVQGFS</sequence>
<dbReference type="AlphaFoldDB" id="M2A7S9"/>
<dbReference type="PROSITE" id="PS51257">
    <property type="entry name" value="PROKAR_LIPOPROTEIN"/>
    <property type="match status" value="1"/>
</dbReference>
<reference evidence="1" key="2">
    <citation type="journal article" date="2013" name="Mar. Genomics">
        <title>Expression of sulfatases in Rhodopirellula baltica and the diversity of sulfatases in the genus Rhodopirellula.</title>
        <authorList>
            <person name="Wegner C.E."/>
            <person name="Richter-Heitmann T."/>
            <person name="Klindworth A."/>
            <person name="Klockow C."/>
            <person name="Richter M."/>
            <person name="Achstetter T."/>
            <person name="Glockner F.O."/>
            <person name="Harder J."/>
        </authorList>
    </citation>
    <scope>NUCLEOTIDE SEQUENCE [LARGE SCALE GENOMIC DNA]</scope>
    <source>
        <strain evidence="1">6C</strain>
    </source>
</reference>
<comment type="caution">
    <text evidence="1">The sequence shown here is derived from an EMBL/GenBank/DDBJ whole genome shotgun (WGS) entry which is preliminary data.</text>
</comment>
<proteinExistence type="predicted"/>
<evidence type="ECO:0000313" key="2">
    <source>
        <dbReference type="Proteomes" id="UP000011529"/>
    </source>
</evidence>
<name>M2A7S9_9BACT</name>
<organism evidence="1 2">
    <name type="scientific">Rhodopirellula europaea 6C</name>
    <dbReference type="NCBI Taxonomy" id="1263867"/>
    <lineage>
        <taxon>Bacteria</taxon>
        <taxon>Pseudomonadati</taxon>
        <taxon>Planctomycetota</taxon>
        <taxon>Planctomycetia</taxon>
        <taxon>Pirellulales</taxon>
        <taxon>Pirellulaceae</taxon>
        <taxon>Rhodopirellula</taxon>
    </lineage>
</organism>
<keyword evidence="2" id="KW-1185">Reference proteome</keyword>